<accession>A0A545SPW8</accession>
<sequence>MMCSEVVHMGKEEIKNAIDGAVEDAKSKANSGAGRNGKAQRKKTKRPFPFKVDENGVWRRVERETDDGSKRTTWQRWGSELRVMALTRNDEGEDWGRLLEVVDRDGVRHLWAMPAALLAGSGDPLRGELFRLGFELEPRRDAKAWLLEYLISADPEKRARCVSRVGWHGETFVLPDGPIGAAEGGEEVILQSAEKPDHAFNVAGTLEEWKTQVAAPALGNSRLVLAISAAFAAPLLALLGDEGGGFHFRGASSSGKSTALTVAGSVWGGGGTRGFVRQWRATDNALESVAALSCDALLCLDELSQVDAKAAGSAAYMLANGKGKARAGREGQARKVLEWRVLFLSNGEIALEDKIKEGGGRIAAGMEVRVVDLRADAGAGMGIFEDTHEAADPASFAQRLKKGANSFYGTPGRAFLAGLVNDLAGHREGLAALRKSFMDTSLPQGSDGQVRRVADRFALVAAAGELATNIGLTGWPAGAALSATQRCFQDWLSERGGVGSSEVAEAKRRIAEVLQLHGASRFQKWAKSSSDRMVITNRMGFVKIEGDPDIEETESTYFFMVQPLKQELAGLDFRTVVSELVASGVIVDQDGKPNKVFHVSSGGGKHRLYQIDRDKLNAELGTDDAS</sequence>
<evidence type="ECO:0000256" key="1">
    <source>
        <dbReference type="SAM" id="MobiDB-lite"/>
    </source>
</evidence>
<feature type="domain" description="DUF927" evidence="2">
    <location>
        <begin position="50"/>
        <end position="335"/>
    </location>
</feature>
<protein>
    <submittedName>
        <fullName evidence="3">DUF927 domain-containing protein</fullName>
    </submittedName>
</protein>
<comment type="caution">
    <text evidence="3">The sequence shown here is derived from an EMBL/GenBank/DDBJ whole genome shotgun (WGS) entry which is preliminary data.</text>
</comment>
<evidence type="ECO:0000313" key="3">
    <source>
        <dbReference type="EMBL" id="TQV67023.1"/>
    </source>
</evidence>
<dbReference type="EMBL" id="VICH01000007">
    <property type="protein sequence ID" value="TQV67023.1"/>
    <property type="molecule type" value="Genomic_DNA"/>
</dbReference>
<evidence type="ECO:0000259" key="2">
    <source>
        <dbReference type="Pfam" id="PF06048"/>
    </source>
</evidence>
<gene>
    <name evidence="3" type="ORF">FIL88_10560</name>
</gene>
<name>A0A545SPW8_9RHOB</name>
<evidence type="ECO:0000313" key="4">
    <source>
        <dbReference type="Proteomes" id="UP000315816"/>
    </source>
</evidence>
<keyword evidence="4" id="KW-1185">Reference proteome</keyword>
<dbReference type="OrthoDB" id="784829at2"/>
<dbReference type="Pfam" id="PF06048">
    <property type="entry name" value="DUF927"/>
    <property type="match status" value="1"/>
</dbReference>
<feature type="region of interest" description="Disordered" evidence="1">
    <location>
        <begin position="25"/>
        <end position="46"/>
    </location>
</feature>
<proteinExistence type="predicted"/>
<dbReference type="InterPro" id="IPR009270">
    <property type="entry name" value="DUF927"/>
</dbReference>
<reference evidence="3 4" key="1">
    <citation type="submission" date="2019-06" db="EMBL/GenBank/DDBJ databases">
        <title>A novel species of marine bacteria.</title>
        <authorList>
            <person name="Wang Y."/>
        </authorList>
    </citation>
    <scope>NUCLEOTIDE SEQUENCE [LARGE SCALE GENOMIC DNA]</scope>
    <source>
        <strain evidence="3 4">MA1-10</strain>
    </source>
</reference>
<organism evidence="3 4">
    <name type="scientific">Aliiroseovarius halocynthiae</name>
    <dbReference type="NCBI Taxonomy" id="985055"/>
    <lineage>
        <taxon>Bacteria</taxon>
        <taxon>Pseudomonadati</taxon>
        <taxon>Pseudomonadota</taxon>
        <taxon>Alphaproteobacteria</taxon>
        <taxon>Rhodobacterales</taxon>
        <taxon>Paracoccaceae</taxon>
        <taxon>Aliiroseovarius</taxon>
    </lineage>
</organism>
<dbReference type="Proteomes" id="UP000315816">
    <property type="component" value="Unassembled WGS sequence"/>
</dbReference>
<dbReference type="AlphaFoldDB" id="A0A545SPW8"/>